<name>A0A6A5YET5_9PLEO</name>
<proteinExistence type="predicted"/>
<gene>
    <name evidence="2" type="ORF">BDV96DRAFT_694591</name>
</gene>
<dbReference type="Proteomes" id="UP000799770">
    <property type="component" value="Unassembled WGS sequence"/>
</dbReference>
<reference evidence="2" key="1">
    <citation type="journal article" date="2020" name="Stud. Mycol.">
        <title>101 Dothideomycetes genomes: a test case for predicting lifestyles and emergence of pathogens.</title>
        <authorList>
            <person name="Haridas S."/>
            <person name="Albert R."/>
            <person name="Binder M."/>
            <person name="Bloem J."/>
            <person name="Labutti K."/>
            <person name="Salamov A."/>
            <person name="Andreopoulos B."/>
            <person name="Baker S."/>
            <person name="Barry K."/>
            <person name="Bills G."/>
            <person name="Bluhm B."/>
            <person name="Cannon C."/>
            <person name="Castanera R."/>
            <person name="Culley D."/>
            <person name="Daum C."/>
            <person name="Ezra D."/>
            <person name="Gonzalez J."/>
            <person name="Henrissat B."/>
            <person name="Kuo A."/>
            <person name="Liang C."/>
            <person name="Lipzen A."/>
            <person name="Lutzoni F."/>
            <person name="Magnuson J."/>
            <person name="Mondo S."/>
            <person name="Nolan M."/>
            <person name="Ohm R."/>
            <person name="Pangilinan J."/>
            <person name="Park H.-J."/>
            <person name="Ramirez L."/>
            <person name="Alfaro M."/>
            <person name="Sun H."/>
            <person name="Tritt A."/>
            <person name="Yoshinaga Y."/>
            <person name="Zwiers L.-H."/>
            <person name="Turgeon B."/>
            <person name="Goodwin S."/>
            <person name="Spatafora J."/>
            <person name="Crous P."/>
            <person name="Grigoriev I."/>
        </authorList>
    </citation>
    <scope>NUCLEOTIDE SEQUENCE</scope>
    <source>
        <strain evidence="2">CBS 627.86</strain>
    </source>
</reference>
<dbReference type="OrthoDB" id="5140048at2759"/>
<keyword evidence="3" id="KW-1185">Reference proteome</keyword>
<sequence>MAKGKTAEIIGLGAAATAIGGAYKFAEFAVKAKRIRDVGPANAVYVRLIKRVRADLDEVKRLLTVPEVKDALSANIPKAEWVYGTMRDVRGALEVITPLTERVAGDVEDGRRVGIRHRLRWLLSESEKLQNREKELLVAHSSLNEAIGYLTALEPTEPSEKGAYRDTRDTRVDIDVRREPHDRRVEERDVWIERDRDPRRVEVREEEWIEEKRGPRRVDEREVRFERDPVRRVEERETYIEHERERDPRRVEVQEEWVERGRDPRHEHRYEEHVYDTRRGEERDLRLERDGRHVEATYTERGPGHYDEKHYEERVDRPRRSGVIEEDRVPERDTWMQSAYDRPRSYGPAYGSGRYGEYAEYGAPQPIGPAQYRNREVGDPGFGDELVTNPQPVPPMPYNRSYEREEWVEEKQDYSRDQYGNRLPPSIQQTRYPRHRL</sequence>
<feature type="compositionally biased region" description="Basic and acidic residues" evidence="1">
    <location>
        <begin position="401"/>
        <end position="416"/>
    </location>
</feature>
<feature type="region of interest" description="Disordered" evidence="1">
    <location>
        <begin position="362"/>
        <end position="437"/>
    </location>
</feature>
<accession>A0A6A5YET5</accession>
<evidence type="ECO:0000256" key="1">
    <source>
        <dbReference type="SAM" id="MobiDB-lite"/>
    </source>
</evidence>
<evidence type="ECO:0000313" key="3">
    <source>
        <dbReference type="Proteomes" id="UP000799770"/>
    </source>
</evidence>
<dbReference type="EMBL" id="ML977371">
    <property type="protein sequence ID" value="KAF2105799.1"/>
    <property type="molecule type" value="Genomic_DNA"/>
</dbReference>
<evidence type="ECO:0000313" key="2">
    <source>
        <dbReference type="EMBL" id="KAF2105799.1"/>
    </source>
</evidence>
<protein>
    <submittedName>
        <fullName evidence="2">Uncharacterized protein</fullName>
    </submittedName>
</protein>
<organism evidence="2 3">
    <name type="scientific">Lophiotrema nucula</name>
    <dbReference type="NCBI Taxonomy" id="690887"/>
    <lineage>
        <taxon>Eukaryota</taxon>
        <taxon>Fungi</taxon>
        <taxon>Dikarya</taxon>
        <taxon>Ascomycota</taxon>
        <taxon>Pezizomycotina</taxon>
        <taxon>Dothideomycetes</taxon>
        <taxon>Pleosporomycetidae</taxon>
        <taxon>Pleosporales</taxon>
        <taxon>Lophiotremataceae</taxon>
        <taxon>Lophiotrema</taxon>
    </lineage>
</organism>
<dbReference type="AlphaFoldDB" id="A0A6A5YET5"/>